<evidence type="ECO:0000313" key="2">
    <source>
        <dbReference type="EMBL" id="PED81390.1"/>
    </source>
</evidence>
<dbReference type="InterPro" id="IPR029068">
    <property type="entry name" value="Glyas_Bleomycin-R_OHBP_Dase"/>
</dbReference>
<dbReference type="AlphaFoldDB" id="A0AA91VA39"/>
<dbReference type="InterPro" id="IPR037523">
    <property type="entry name" value="VOC_core"/>
</dbReference>
<proteinExistence type="predicted"/>
<comment type="caution">
    <text evidence="2">The sequence shown here is derived from an EMBL/GenBank/DDBJ whole genome shotgun (WGS) entry which is preliminary data.</text>
</comment>
<accession>A0AA91VA39</accession>
<dbReference type="EMBL" id="NVOR01000068">
    <property type="protein sequence ID" value="PED81390.1"/>
    <property type="molecule type" value="Genomic_DNA"/>
</dbReference>
<sequence length="134" mass="15832">MKTKFVHHICIQTNNYKESIKFYQEVLGFELIQESPNFHKRSYNSWLKLGSFYIELQTGKKNEQLSENNKNSQGIVHFCLWVSNLSEEMQKIKRLGYEFLLKNNQEIYKVENGNLCKIIAPEGTIIELRDNRGI</sequence>
<feature type="domain" description="VOC" evidence="1">
    <location>
        <begin position="5"/>
        <end position="131"/>
    </location>
</feature>
<dbReference type="SUPFAM" id="SSF54593">
    <property type="entry name" value="Glyoxalase/Bleomycin resistance protein/Dihydroxybiphenyl dioxygenase"/>
    <property type="match status" value="1"/>
</dbReference>
<evidence type="ECO:0000259" key="1">
    <source>
        <dbReference type="PROSITE" id="PS51819"/>
    </source>
</evidence>
<dbReference type="InterPro" id="IPR050383">
    <property type="entry name" value="GlyoxalaseI/FosfomycinResist"/>
</dbReference>
<dbReference type="PROSITE" id="PS51819">
    <property type="entry name" value="VOC"/>
    <property type="match status" value="1"/>
</dbReference>
<dbReference type="Gene3D" id="3.10.180.10">
    <property type="entry name" value="2,3-Dihydroxybiphenyl 1,2-Dioxygenase, domain 1"/>
    <property type="match status" value="1"/>
</dbReference>
<dbReference type="PANTHER" id="PTHR21366">
    <property type="entry name" value="GLYOXALASE FAMILY PROTEIN"/>
    <property type="match status" value="1"/>
</dbReference>
<name>A0AA91VA39_9BACI</name>
<evidence type="ECO:0000313" key="3">
    <source>
        <dbReference type="Proteomes" id="UP000221020"/>
    </source>
</evidence>
<dbReference type="RefSeq" id="WP_097899443.1">
    <property type="nucleotide sequence ID" value="NZ_NVOR01000068.1"/>
</dbReference>
<reference evidence="2 3" key="1">
    <citation type="submission" date="2017-09" db="EMBL/GenBank/DDBJ databases">
        <title>Large-scale bioinformatics analysis of Bacillus genomes uncovers conserved roles of natural products in bacterial physiology.</title>
        <authorList>
            <consortium name="Agbiome Team Llc"/>
            <person name="Bleich R.M."/>
            <person name="Grubbs K.J."/>
            <person name="Santa Maria K.C."/>
            <person name="Allen S.E."/>
            <person name="Farag S."/>
            <person name="Shank E.A."/>
            <person name="Bowers A."/>
        </authorList>
    </citation>
    <scope>NUCLEOTIDE SEQUENCE [LARGE SCALE GENOMIC DNA]</scope>
    <source>
        <strain evidence="2 3">AFS092012</strain>
    </source>
</reference>
<organism evidence="2 3">
    <name type="scientific">Bacillus pseudomycoides</name>
    <dbReference type="NCBI Taxonomy" id="64104"/>
    <lineage>
        <taxon>Bacteria</taxon>
        <taxon>Bacillati</taxon>
        <taxon>Bacillota</taxon>
        <taxon>Bacilli</taxon>
        <taxon>Bacillales</taxon>
        <taxon>Bacillaceae</taxon>
        <taxon>Bacillus</taxon>
        <taxon>Bacillus cereus group</taxon>
    </lineage>
</organism>
<protein>
    <submittedName>
        <fullName evidence="2">Glyoxalase</fullName>
    </submittedName>
</protein>
<dbReference type="Pfam" id="PF13669">
    <property type="entry name" value="Glyoxalase_4"/>
    <property type="match status" value="1"/>
</dbReference>
<gene>
    <name evidence="2" type="ORF">CON65_17945</name>
</gene>
<dbReference type="Proteomes" id="UP000221020">
    <property type="component" value="Unassembled WGS sequence"/>
</dbReference>